<sequence>QVYAAAVTAQPRHTAVGGGKVHRKAVQRVGHSDVCGGKRGAGIEIVLVNGGQPIYYYLISVE</sequence>
<dbReference type="EMBL" id="AJWZ01004870">
    <property type="protein sequence ID" value="EKC64174.1"/>
    <property type="molecule type" value="Genomic_DNA"/>
</dbReference>
<gene>
    <name evidence="1" type="ORF">OBE_07091</name>
</gene>
<feature type="non-terminal residue" evidence="1">
    <location>
        <position position="1"/>
    </location>
</feature>
<comment type="caution">
    <text evidence="1">The sequence shown here is derived from an EMBL/GenBank/DDBJ whole genome shotgun (WGS) entry which is preliminary data.</text>
</comment>
<proteinExistence type="predicted"/>
<reference evidence="1" key="1">
    <citation type="journal article" date="2013" name="Environ. Microbiol.">
        <title>Microbiota from the distal guts of lean and obese adolescents exhibit partial functional redundancy besides clear differences in community structure.</title>
        <authorList>
            <person name="Ferrer M."/>
            <person name="Ruiz A."/>
            <person name="Lanza F."/>
            <person name="Haange S.B."/>
            <person name="Oberbach A."/>
            <person name="Till H."/>
            <person name="Bargiela R."/>
            <person name="Campoy C."/>
            <person name="Segura M.T."/>
            <person name="Richter M."/>
            <person name="von Bergen M."/>
            <person name="Seifert J."/>
            <person name="Suarez A."/>
        </authorList>
    </citation>
    <scope>NUCLEOTIDE SEQUENCE</scope>
</reference>
<evidence type="ECO:0000313" key="1">
    <source>
        <dbReference type="EMBL" id="EKC64174.1"/>
    </source>
</evidence>
<dbReference type="AlphaFoldDB" id="K1T9I2"/>
<accession>K1T9I2</accession>
<protein>
    <submittedName>
        <fullName evidence="1">Uncharacterized protein</fullName>
    </submittedName>
</protein>
<name>K1T9I2_9ZZZZ</name>
<organism evidence="1">
    <name type="scientific">human gut metagenome</name>
    <dbReference type="NCBI Taxonomy" id="408170"/>
    <lineage>
        <taxon>unclassified sequences</taxon>
        <taxon>metagenomes</taxon>
        <taxon>organismal metagenomes</taxon>
    </lineage>
</organism>